<dbReference type="GO" id="GO:0005886">
    <property type="term" value="C:plasma membrane"/>
    <property type="evidence" value="ECO:0007669"/>
    <property type="project" value="UniProtKB-SubCell"/>
</dbReference>
<feature type="transmembrane region" description="Helical" evidence="7">
    <location>
        <begin position="12"/>
        <end position="31"/>
    </location>
</feature>
<dbReference type="PANTHER" id="PTHR30589:SF0">
    <property type="entry name" value="PHOSPHATIDYLGLYCEROL--PROLIPOPROTEIN DIACYLGLYCERYL TRANSFERASE"/>
    <property type="match status" value="1"/>
</dbReference>
<dbReference type="OrthoDB" id="871140at2"/>
<feature type="transmembrane region" description="Helical" evidence="7">
    <location>
        <begin position="77"/>
        <end position="97"/>
    </location>
</feature>
<name>B8D0Y0_HALOH</name>
<dbReference type="KEGG" id="hor:Hore_01870"/>
<dbReference type="PANTHER" id="PTHR30589">
    <property type="entry name" value="PROLIPOPROTEIN DIACYLGLYCERYL TRANSFERASE"/>
    <property type="match status" value="1"/>
</dbReference>
<dbReference type="HOGENOM" id="CLU_013386_1_2_9"/>
<evidence type="ECO:0000256" key="1">
    <source>
        <dbReference type="ARBA" id="ARBA00007150"/>
    </source>
</evidence>
<evidence type="ECO:0000256" key="5">
    <source>
        <dbReference type="ARBA" id="ARBA00022989"/>
    </source>
</evidence>
<dbReference type="Proteomes" id="UP000000719">
    <property type="component" value="Chromosome"/>
</dbReference>
<dbReference type="eggNOG" id="COG0682">
    <property type="taxonomic scope" value="Bacteria"/>
</dbReference>
<comment type="similarity">
    <text evidence="1 7">Belongs to the Lgt family.</text>
</comment>
<sequence>MLPYIILGKQVYIPTYNLMFGIGLILGILVFESGLKKVALTRVEYERMYTIIPLSIVIAFIGALFFDYLVHGHLGGFTFYGGLVSGAIVFLIFLRIYNLNIYKFLNLLIPSVIIGHAVGRIGCFLAGCCYGKPTDSLLGVIFPAGSLSSLKYGMGTRVHPTQLYESVFLFLLFIVIIKLVPFYKRFGIYLTGYGLFRFLIEFLRGDNRGIIFNQEFFSPSQFISILLMSAGIIYLNKIVLPEGDIDELHSDNQTGTL</sequence>
<dbReference type="STRING" id="373903.Hore_01870"/>
<comment type="catalytic activity">
    <reaction evidence="7">
        <text>L-cysteinyl-[prolipoprotein] + a 1,2-diacyl-sn-glycero-3-phospho-(1'-sn-glycerol) = an S-1,2-diacyl-sn-glyceryl-L-cysteinyl-[prolipoprotein] + sn-glycerol 1-phosphate + H(+)</text>
        <dbReference type="Rhea" id="RHEA:56712"/>
        <dbReference type="Rhea" id="RHEA-COMP:14679"/>
        <dbReference type="Rhea" id="RHEA-COMP:14680"/>
        <dbReference type="ChEBI" id="CHEBI:15378"/>
        <dbReference type="ChEBI" id="CHEBI:29950"/>
        <dbReference type="ChEBI" id="CHEBI:57685"/>
        <dbReference type="ChEBI" id="CHEBI:64716"/>
        <dbReference type="ChEBI" id="CHEBI:140658"/>
        <dbReference type="EC" id="2.5.1.145"/>
    </reaction>
</comment>
<evidence type="ECO:0000256" key="6">
    <source>
        <dbReference type="ARBA" id="ARBA00023136"/>
    </source>
</evidence>
<gene>
    <name evidence="7" type="primary">lgt</name>
    <name evidence="8" type="ordered locus">Hore_01870</name>
</gene>
<keyword evidence="7" id="KW-0997">Cell inner membrane</keyword>
<feature type="transmembrane region" description="Helical" evidence="7">
    <location>
        <begin position="162"/>
        <end position="180"/>
    </location>
</feature>
<keyword evidence="4 7" id="KW-0812">Transmembrane</keyword>
<comment type="pathway">
    <text evidence="7">Protein modification; lipoprotein biosynthesis (diacylglyceryl transfer).</text>
</comment>
<dbReference type="RefSeq" id="WP_012635147.1">
    <property type="nucleotide sequence ID" value="NC_011899.1"/>
</dbReference>
<keyword evidence="9" id="KW-1185">Reference proteome</keyword>
<evidence type="ECO:0000313" key="9">
    <source>
        <dbReference type="Proteomes" id="UP000000719"/>
    </source>
</evidence>
<keyword evidence="6 7" id="KW-0472">Membrane</keyword>
<feature type="transmembrane region" description="Helical" evidence="7">
    <location>
        <begin position="104"/>
        <end position="127"/>
    </location>
</feature>
<dbReference type="HAMAP" id="MF_01147">
    <property type="entry name" value="Lgt"/>
    <property type="match status" value="1"/>
</dbReference>
<dbReference type="GO" id="GO:0042158">
    <property type="term" value="P:lipoprotein biosynthetic process"/>
    <property type="evidence" value="ECO:0007669"/>
    <property type="project" value="UniProtKB-UniRule"/>
</dbReference>
<dbReference type="EMBL" id="CP001098">
    <property type="protein sequence ID" value="ACL68949.1"/>
    <property type="molecule type" value="Genomic_DNA"/>
</dbReference>
<reference evidence="8 9" key="1">
    <citation type="journal article" date="2009" name="PLoS ONE">
        <title>Genome analysis of the anaerobic thermohalophilic bacterium Halothermothrix orenii.</title>
        <authorList>
            <person name="Mavromatis K."/>
            <person name="Ivanova N."/>
            <person name="Anderson I."/>
            <person name="Lykidis A."/>
            <person name="Hooper S.D."/>
            <person name="Sun H."/>
            <person name="Kunin V."/>
            <person name="Lapidus A."/>
            <person name="Hugenholtz P."/>
            <person name="Patel B."/>
            <person name="Kyrpides N.C."/>
        </authorList>
    </citation>
    <scope>NUCLEOTIDE SEQUENCE [LARGE SCALE GENOMIC DNA]</scope>
    <source>
        <strain evidence="9">H 168 / OCM 544 / DSM 9562</strain>
    </source>
</reference>
<evidence type="ECO:0000256" key="3">
    <source>
        <dbReference type="ARBA" id="ARBA00022679"/>
    </source>
</evidence>
<dbReference type="AlphaFoldDB" id="B8D0Y0"/>
<evidence type="ECO:0000256" key="4">
    <source>
        <dbReference type="ARBA" id="ARBA00022692"/>
    </source>
</evidence>
<dbReference type="UniPathway" id="UPA00664"/>
<keyword evidence="2 7" id="KW-1003">Cell membrane</keyword>
<organism evidence="8 9">
    <name type="scientific">Halothermothrix orenii (strain H 168 / OCM 544 / DSM 9562)</name>
    <dbReference type="NCBI Taxonomy" id="373903"/>
    <lineage>
        <taxon>Bacteria</taxon>
        <taxon>Bacillati</taxon>
        <taxon>Bacillota</taxon>
        <taxon>Clostridia</taxon>
        <taxon>Halanaerobiales</taxon>
        <taxon>Halothermotrichaceae</taxon>
        <taxon>Halothermothrix</taxon>
    </lineage>
</organism>
<feature type="transmembrane region" description="Helical" evidence="7">
    <location>
        <begin position="51"/>
        <end position="71"/>
    </location>
</feature>
<evidence type="ECO:0000256" key="2">
    <source>
        <dbReference type="ARBA" id="ARBA00022475"/>
    </source>
</evidence>
<feature type="binding site" evidence="7">
    <location>
        <position position="120"/>
    </location>
    <ligand>
        <name>a 1,2-diacyl-sn-glycero-3-phospho-(1'-sn-glycerol)</name>
        <dbReference type="ChEBI" id="CHEBI:64716"/>
    </ligand>
</feature>
<comment type="function">
    <text evidence="7">Catalyzes the transfer of the diacylglyceryl group from phosphatidylglycerol to the sulfhydryl group of the N-terminal cysteine of a prolipoprotein, the first step in the formation of mature lipoproteins.</text>
</comment>
<keyword evidence="8" id="KW-0449">Lipoprotein</keyword>
<keyword evidence="8" id="KW-0328">Glycosyltransferase</keyword>
<protein>
    <recommendedName>
        <fullName evidence="7">Phosphatidylglycerol--prolipoprotein diacylglyceryl transferase</fullName>
        <ecNumber evidence="7">2.5.1.145</ecNumber>
    </recommendedName>
</protein>
<dbReference type="EC" id="2.5.1.145" evidence="7"/>
<evidence type="ECO:0000256" key="7">
    <source>
        <dbReference type="HAMAP-Rule" id="MF_01147"/>
    </source>
</evidence>
<keyword evidence="5 7" id="KW-1133">Transmembrane helix</keyword>
<dbReference type="InterPro" id="IPR001640">
    <property type="entry name" value="Lgt"/>
</dbReference>
<accession>B8D0Y0</accession>
<dbReference type="Pfam" id="PF01790">
    <property type="entry name" value="LGT"/>
    <property type="match status" value="1"/>
</dbReference>
<dbReference type="GO" id="GO:0008961">
    <property type="term" value="F:phosphatidylglycerol-prolipoprotein diacylglyceryl transferase activity"/>
    <property type="evidence" value="ECO:0007669"/>
    <property type="project" value="UniProtKB-UniRule"/>
</dbReference>
<comment type="subcellular location">
    <subcellularLocation>
        <location evidence="7">Cell inner membrane</location>
        <topology evidence="7">Multi-pass membrane protein</topology>
    </subcellularLocation>
</comment>
<keyword evidence="3 7" id="KW-0808">Transferase</keyword>
<proteinExistence type="inferred from homology"/>
<evidence type="ECO:0000313" key="8">
    <source>
        <dbReference type="EMBL" id="ACL68949.1"/>
    </source>
</evidence>